<evidence type="ECO:0000313" key="5">
    <source>
        <dbReference type="Proteomes" id="UP001596161"/>
    </source>
</evidence>
<dbReference type="Gene3D" id="3.60.10.10">
    <property type="entry name" value="Endonuclease/exonuclease/phosphatase"/>
    <property type="match status" value="1"/>
</dbReference>
<organism evidence="4 5">
    <name type="scientific">Adhaeribacter terreus</name>
    <dbReference type="NCBI Taxonomy" id="529703"/>
    <lineage>
        <taxon>Bacteria</taxon>
        <taxon>Pseudomonadati</taxon>
        <taxon>Bacteroidota</taxon>
        <taxon>Cytophagia</taxon>
        <taxon>Cytophagales</taxon>
        <taxon>Hymenobacteraceae</taxon>
        <taxon>Adhaeribacter</taxon>
    </lineage>
</organism>
<dbReference type="EMBL" id="JBHSKT010000015">
    <property type="protein sequence ID" value="MFC5272344.1"/>
    <property type="molecule type" value="Genomic_DNA"/>
</dbReference>
<dbReference type="Pfam" id="PF03372">
    <property type="entry name" value="Exo_endo_phos"/>
    <property type="match status" value="1"/>
</dbReference>
<feature type="region of interest" description="Disordered" evidence="1">
    <location>
        <begin position="328"/>
        <end position="364"/>
    </location>
</feature>
<dbReference type="SUPFAM" id="SSF56219">
    <property type="entry name" value="DNase I-like"/>
    <property type="match status" value="1"/>
</dbReference>
<feature type="domain" description="Endonuclease/exonuclease/phosphatase" evidence="3">
    <location>
        <begin position="113"/>
        <end position="316"/>
    </location>
</feature>
<keyword evidence="2" id="KW-0472">Membrane</keyword>
<name>A0ABW0EHI9_9BACT</name>
<protein>
    <submittedName>
        <fullName evidence="4">Endonuclease/exonuclease/phosphatase family protein</fullName>
    </submittedName>
</protein>
<dbReference type="Proteomes" id="UP001596161">
    <property type="component" value="Unassembled WGS sequence"/>
</dbReference>
<feature type="transmembrane region" description="Helical" evidence="2">
    <location>
        <begin position="6"/>
        <end position="25"/>
    </location>
</feature>
<sequence>MTDFLGYIFTALSLLTILATLIPLSPKEYWWIRVFDFPRLQIIAAGIICLAGFYYFNHGEGTFQLILEIALAISIVYQSWRIFPYTVFSKKMVLDTRLPESEQDRIRVVVTNVLETNRNYKGCLEMLRNADPDVILAVETDQLWKDNLSELEKDYPYTLFMPLANTYGMLFYSRLKLKNPEIRFLLEPDVPSVHTIIELPSGAPIVFHGLHPRPPAPQEADTSVPRDAELIVVGFDVKENPGATIVAGDMNDVAWSHTSKLFRKNSGLLDPRIGRGLFATFNAFYPLLRWPLDHVFHTRDFKIVSLKRLEKIGSDHFPICITLSYEPENKHEQEKPKADNEDKKEAVEKVEKAVEMKAEKGSLS</sequence>
<dbReference type="RefSeq" id="WP_378018701.1">
    <property type="nucleotide sequence ID" value="NZ_JBHSKT010000015.1"/>
</dbReference>
<reference evidence="5" key="1">
    <citation type="journal article" date="2019" name="Int. J. Syst. Evol. Microbiol.">
        <title>The Global Catalogue of Microorganisms (GCM) 10K type strain sequencing project: providing services to taxonomists for standard genome sequencing and annotation.</title>
        <authorList>
            <consortium name="The Broad Institute Genomics Platform"/>
            <consortium name="The Broad Institute Genome Sequencing Center for Infectious Disease"/>
            <person name="Wu L."/>
            <person name="Ma J."/>
        </authorList>
    </citation>
    <scope>NUCLEOTIDE SEQUENCE [LARGE SCALE GENOMIC DNA]</scope>
    <source>
        <strain evidence="5">KACC 12602</strain>
    </source>
</reference>
<gene>
    <name evidence="4" type="ORF">ACFPIB_17140</name>
</gene>
<evidence type="ECO:0000259" key="3">
    <source>
        <dbReference type="Pfam" id="PF03372"/>
    </source>
</evidence>
<keyword evidence="2" id="KW-0812">Transmembrane</keyword>
<evidence type="ECO:0000256" key="1">
    <source>
        <dbReference type="SAM" id="MobiDB-lite"/>
    </source>
</evidence>
<keyword evidence="4" id="KW-0255">Endonuclease</keyword>
<dbReference type="GO" id="GO:0004519">
    <property type="term" value="F:endonuclease activity"/>
    <property type="evidence" value="ECO:0007669"/>
    <property type="project" value="UniProtKB-KW"/>
</dbReference>
<keyword evidence="4" id="KW-0378">Hydrolase</keyword>
<comment type="caution">
    <text evidence="4">The sequence shown here is derived from an EMBL/GenBank/DDBJ whole genome shotgun (WGS) entry which is preliminary data.</text>
</comment>
<keyword evidence="2" id="KW-1133">Transmembrane helix</keyword>
<accession>A0ABW0EHI9</accession>
<evidence type="ECO:0000256" key="2">
    <source>
        <dbReference type="SAM" id="Phobius"/>
    </source>
</evidence>
<feature type="transmembrane region" description="Helical" evidence="2">
    <location>
        <begin position="62"/>
        <end position="83"/>
    </location>
</feature>
<dbReference type="InterPro" id="IPR036691">
    <property type="entry name" value="Endo/exonu/phosph_ase_sf"/>
</dbReference>
<keyword evidence="5" id="KW-1185">Reference proteome</keyword>
<dbReference type="InterPro" id="IPR005135">
    <property type="entry name" value="Endo/exonuclease/phosphatase"/>
</dbReference>
<feature type="transmembrane region" description="Helical" evidence="2">
    <location>
        <begin position="37"/>
        <end position="56"/>
    </location>
</feature>
<keyword evidence="4" id="KW-0540">Nuclease</keyword>
<proteinExistence type="predicted"/>
<evidence type="ECO:0000313" key="4">
    <source>
        <dbReference type="EMBL" id="MFC5272344.1"/>
    </source>
</evidence>